<sequence length="151" mass="16659">MVELNCPITKIAPLVPHSGEMVLLQQIDEVGEDFLVAQAYVDADHILLKKGKLASFVGAEIMAQGIAAWAGYKCVKAGQPIGIGYWLGTRKLHIYQQDIPAGSVLEIRVQRSLEDDTGFGVFDCQLRDKNTDQLIIEGTLNVLRPPKEKKE</sequence>
<proteinExistence type="predicted"/>
<dbReference type="EMBL" id="JPXY01000007">
    <property type="protein sequence ID" value="KGQ34256.1"/>
    <property type="molecule type" value="Genomic_DNA"/>
</dbReference>
<dbReference type="AlphaFoldDB" id="A0A0A2XPI6"/>
<dbReference type="RefSeq" id="WP_039133488.1">
    <property type="nucleotide sequence ID" value="NZ_JPXY01000007.1"/>
</dbReference>
<gene>
    <name evidence="1" type="ORF">P375_01445</name>
</gene>
<dbReference type="InterPro" id="IPR016776">
    <property type="entry name" value="ApeP-like_dehydratase"/>
</dbReference>
<keyword evidence="2" id="KW-1185">Reference proteome</keyword>
<dbReference type="Pfam" id="PF22817">
    <property type="entry name" value="ApeP-like"/>
    <property type="match status" value="1"/>
</dbReference>
<accession>A0A0A2XPI6</accession>
<dbReference type="Proteomes" id="UP000030418">
    <property type="component" value="Unassembled WGS sequence"/>
</dbReference>
<organism evidence="1 2">
    <name type="scientific">Gallibacterium genomosp. 2</name>
    <dbReference type="NCBI Taxonomy" id="155517"/>
    <lineage>
        <taxon>Bacteria</taxon>
        <taxon>Pseudomonadati</taxon>
        <taxon>Pseudomonadota</taxon>
        <taxon>Gammaproteobacteria</taxon>
        <taxon>Pasteurellales</taxon>
        <taxon>Pasteurellaceae</taxon>
        <taxon>Gallibacterium</taxon>
    </lineage>
</organism>
<dbReference type="InterPro" id="IPR029069">
    <property type="entry name" value="HotDog_dom_sf"/>
</dbReference>
<dbReference type="PIRSF" id="PIRSF020565">
    <property type="entry name" value="3Ho_Ac_ACP_DH_prd"/>
    <property type="match status" value="1"/>
</dbReference>
<dbReference type="Gene3D" id="3.10.129.10">
    <property type="entry name" value="Hotdog Thioesterase"/>
    <property type="match status" value="1"/>
</dbReference>
<protein>
    <submittedName>
        <fullName evidence="1">Dehydratase</fullName>
    </submittedName>
</protein>
<dbReference type="SUPFAM" id="SSF54637">
    <property type="entry name" value="Thioesterase/thiol ester dehydrase-isomerase"/>
    <property type="match status" value="1"/>
</dbReference>
<comment type="caution">
    <text evidence="1">The sequence shown here is derived from an EMBL/GenBank/DDBJ whole genome shotgun (WGS) entry which is preliminary data.</text>
</comment>
<reference evidence="1 2" key="1">
    <citation type="submission" date="2014-08" db="EMBL/GenBank/DDBJ databases">
        <title>Chaperone-usher fimbriae in a diverse selection of Gallibacterium genomes.</title>
        <authorList>
            <person name="Kudirkiene E."/>
            <person name="Bager R.J."/>
            <person name="Johnson T.J."/>
            <person name="Bojesen A.M."/>
        </authorList>
    </citation>
    <scope>NUCLEOTIDE SEQUENCE [LARGE SCALE GENOMIC DNA]</scope>
    <source>
        <strain evidence="1 2">CCM5976</strain>
    </source>
</reference>
<evidence type="ECO:0000313" key="2">
    <source>
        <dbReference type="Proteomes" id="UP000030418"/>
    </source>
</evidence>
<name>A0A0A2XPI6_9PAST</name>
<evidence type="ECO:0000313" key="1">
    <source>
        <dbReference type="EMBL" id="KGQ34256.1"/>
    </source>
</evidence>